<proteinExistence type="predicted"/>
<comment type="caution">
    <text evidence="1">The sequence shown here is derived from an EMBL/GenBank/DDBJ whole genome shotgun (WGS) entry which is preliminary data.</text>
</comment>
<reference evidence="1" key="1">
    <citation type="submission" date="2015-01" db="EMBL/GenBank/DDBJ databases">
        <title>Population genomics of rice bacterial leaf blight strains from India.</title>
        <authorList>
            <person name="Midha S."/>
            <person name="Anil M.G."/>
            <person name="Mishra D."/>
            <person name="Brahma K."/>
            <person name="Laha G.S."/>
            <person name="Sundaram R.M."/>
            <person name="Sonti R.V."/>
            <person name="Patil P.B."/>
        </authorList>
    </citation>
    <scope>NUCLEOTIDE SEQUENCE</scope>
    <source>
        <strain evidence="1">BXO512</strain>
    </source>
</reference>
<evidence type="ECO:0000313" key="1">
    <source>
        <dbReference type="EMBL" id="OLG93404.1"/>
    </source>
</evidence>
<protein>
    <submittedName>
        <fullName evidence="1">Uncharacterized protein</fullName>
    </submittedName>
</protein>
<name>A0A854DN18_XANOO</name>
<dbReference type="AlphaFoldDB" id="A0A854DN18"/>
<accession>A0A854DN18</accession>
<gene>
    <name evidence="1" type="ORF">BXO512_04890</name>
</gene>
<sequence>MPSLRDRFQRWPRPWRRAVVAVLALYALYLLAGNLYLNTPLFDASTNRQPHTFTMQTGPALTLFPGEVIAFNVRMRGQANRTVYVSMPTARMHVLLCWPCFGAKSVCLGCTPPG</sequence>
<organism evidence="1">
    <name type="scientific">Xanthomonas oryzae pv. oryzae</name>
    <dbReference type="NCBI Taxonomy" id="64187"/>
    <lineage>
        <taxon>Bacteria</taxon>
        <taxon>Pseudomonadati</taxon>
        <taxon>Pseudomonadota</taxon>
        <taxon>Gammaproteobacteria</taxon>
        <taxon>Lysobacterales</taxon>
        <taxon>Lysobacteraceae</taxon>
        <taxon>Xanthomonas</taxon>
    </lineage>
</organism>
<dbReference type="EMBL" id="JXEA01000055">
    <property type="protein sequence ID" value="OLG93404.1"/>
    <property type="molecule type" value="Genomic_DNA"/>
</dbReference>